<keyword evidence="1" id="KW-1133">Transmembrane helix</keyword>
<proteinExistence type="predicted"/>
<gene>
    <name evidence="2" type="ORF">GCM10007147_03830</name>
</gene>
<organism evidence="2 3">
    <name type="scientific">Nocardiopsis kunsanensis</name>
    <dbReference type="NCBI Taxonomy" id="141693"/>
    <lineage>
        <taxon>Bacteria</taxon>
        <taxon>Bacillati</taxon>
        <taxon>Actinomycetota</taxon>
        <taxon>Actinomycetes</taxon>
        <taxon>Streptosporangiales</taxon>
        <taxon>Nocardiopsidaceae</taxon>
        <taxon>Nocardiopsis</taxon>
    </lineage>
</organism>
<feature type="transmembrane region" description="Helical" evidence="1">
    <location>
        <begin position="32"/>
        <end position="51"/>
    </location>
</feature>
<dbReference type="AlphaFoldDB" id="A0A918X6Z0"/>
<dbReference type="RefSeq" id="WP_193517186.1">
    <property type="nucleotide sequence ID" value="NZ_BMXL01000001.1"/>
</dbReference>
<feature type="transmembrane region" description="Helical" evidence="1">
    <location>
        <begin position="184"/>
        <end position="202"/>
    </location>
</feature>
<name>A0A918X6Z0_9ACTN</name>
<keyword evidence="1" id="KW-0472">Membrane</keyword>
<evidence type="ECO:0000256" key="1">
    <source>
        <dbReference type="SAM" id="Phobius"/>
    </source>
</evidence>
<feature type="transmembrane region" description="Helical" evidence="1">
    <location>
        <begin position="7"/>
        <end position="26"/>
    </location>
</feature>
<comment type="caution">
    <text evidence="2">The sequence shown here is derived from an EMBL/GenBank/DDBJ whole genome shotgun (WGS) entry which is preliminary data.</text>
</comment>
<protein>
    <recommendedName>
        <fullName evidence="4">DUF3592 domain-containing protein</fullName>
    </recommendedName>
</protein>
<sequence>MPRLPVIVLGVSMAAGIAASVFVPWPGPAPEYLFVLLPTVIGLGLLAFGMARAKMRERFLDRHGVPATAVVTRVEPLSWNVNRAAGHPIHLRVDTPDGARTLRDTTGLNGYVVPEGAEVGVRICPTDPDLFRVEELPGGFRVEQARPRFGPAAATVLVLLVVSSVFLVGSLIEALQGIHRMDRFSYPSLLGVLGVILICHWTRSRFAARALSGRAKGEVTAFKEHQSTDATWYFYTVRFRSADDRVVHKISDEPFDSGYSVLVRIPVWYNPDRPAEFLVPTARRERPSMGSSFLLLFLGLLLAGSALLGFWDAV</sequence>
<accession>A0A918X6Z0</accession>
<keyword evidence="1" id="KW-0812">Transmembrane</keyword>
<reference evidence="2 3" key="1">
    <citation type="journal article" date="2014" name="Int. J. Syst. Evol. Microbiol.">
        <title>Complete genome sequence of Corynebacterium casei LMG S-19264T (=DSM 44701T), isolated from a smear-ripened cheese.</title>
        <authorList>
            <consortium name="US DOE Joint Genome Institute (JGI-PGF)"/>
            <person name="Walter F."/>
            <person name="Albersmeier A."/>
            <person name="Kalinowski J."/>
            <person name="Ruckert C."/>
        </authorList>
    </citation>
    <scope>NUCLEOTIDE SEQUENCE [LARGE SCALE GENOMIC DNA]</scope>
    <source>
        <strain evidence="2 3">KCTC 19473</strain>
    </source>
</reference>
<feature type="transmembrane region" description="Helical" evidence="1">
    <location>
        <begin position="149"/>
        <end position="172"/>
    </location>
</feature>
<dbReference type="EMBL" id="BMXL01000001">
    <property type="protein sequence ID" value="GHD15910.1"/>
    <property type="molecule type" value="Genomic_DNA"/>
</dbReference>
<evidence type="ECO:0008006" key="4">
    <source>
        <dbReference type="Google" id="ProtNLM"/>
    </source>
</evidence>
<evidence type="ECO:0000313" key="2">
    <source>
        <dbReference type="EMBL" id="GHD15910.1"/>
    </source>
</evidence>
<dbReference type="Proteomes" id="UP000654947">
    <property type="component" value="Unassembled WGS sequence"/>
</dbReference>
<feature type="transmembrane region" description="Helical" evidence="1">
    <location>
        <begin position="293"/>
        <end position="311"/>
    </location>
</feature>
<keyword evidence="3" id="KW-1185">Reference proteome</keyword>
<evidence type="ECO:0000313" key="3">
    <source>
        <dbReference type="Proteomes" id="UP000654947"/>
    </source>
</evidence>